<gene>
    <name evidence="3" type="ORF">CLH62_08685</name>
</gene>
<dbReference type="EMBL" id="NTFI01000002">
    <property type="protein sequence ID" value="PHQ25672.1"/>
    <property type="molecule type" value="Genomic_DNA"/>
</dbReference>
<reference evidence="3 4" key="1">
    <citation type="submission" date="2017-09" db="EMBL/GenBank/DDBJ databases">
        <title>The draft genome sequences of Marinobacter guineae M3B.</title>
        <authorList>
            <person name="Cao J."/>
        </authorList>
    </citation>
    <scope>NUCLEOTIDE SEQUENCE [LARGE SCALE GENOMIC DNA]</scope>
    <source>
        <strain evidence="3 4">M3B</strain>
    </source>
</reference>
<feature type="region of interest" description="Disordered" evidence="1">
    <location>
        <begin position="94"/>
        <end position="128"/>
    </location>
</feature>
<comment type="caution">
    <text evidence="3">The sequence shown here is derived from an EMBL/GenBank/DDBJ whole genome shotgun (WGS) entry which is preliminary data.</text>
</comment>
<protein>
    <recommendedName>
        <fullName evidence="2">DUF4124 domain-containing protein</fullName>
    </recommendedName>
</protein>
<dbReference type="Pfam" id="PF13511">
    <property type="entry name" value="DUF4124"/>
    <property type="match status" value="1"/>
</dbReference>
<organism evidence="3 4">
    <name type="scientific">Marinobacter guineae</name>
    <dbReference type="NCBI Taxonomy" id="432303"/>
    <lineage>
        <taxon>Bacteria</taxon>
        <taxon>Pseudomonadati</taxon>
        <taxon>Pseudomonadota</taxon>
        <taxon>Gammaproteobacteria</taxon>
        <taxon>Pseudomonadales</taxon>
        <taxon>Marinobacteraceae</taxon>
        <taxon>Marinobacter</taxon>
    </lineage>
</organism>
<dbReference type="OrthoDB" id="6079871at2"/>
<proteinExistence type="predicted"/>
<evidence type="ECO:0000256" key="1">
    <source>
        <dbReference type="SAM" id="MobiDB-lite"/>
    </source>
</evidence>
<accession>A0A2G1VG73</accession>
<dbReference type="Proteomes" id="UP000229044">
    <property type="component" value="Unassembled WGS sequence"/>
</dbReference>
<dbReference type="AlphaFoldDB" id="A0A2G1VG73"/>
<evidence type="ECO:0000313" key="3">
    <source>
        <dbReference type="EMBL" id="PHQ25672.1"/>
    </source>
</evidence>
<feature type="domain" description="DUF4124" evidence="2">
    <location>
        <begin position="62"/>
        <end position="81"/>
    </location>
</feature>
<evidence type="ECO:0000313" key="4">
    <source>
        <dbReference type="Proteomes" id="UP000229044"/>
    </source>
</evidence>
<name>A0A2G1VG73_9GAMM</name>
<sequence>MMMKWLIRLSFPALGLLLLLIFFGLNDPEQVSEPVADEEQPEIPAFEGLVPSPIPTEGPEIVFKWQDTDGNWHYADQPPKRGPWYTLAIERQDKASPLSRTPESETDWQSPYTAPFSLAPSAAGNNGS</sequence>
<evidence type="ECO:0000259" key="2">
    <source>
        <dbReference type="Pfam" id="PF13511"/>
    </source>
</evidence>
<keyword evidence="4" id="KW-1185">Reference proteome</keyword>
<dbReference type="InterPro" id="IPR025392">
    <property type="entry name" value="DUF4124"/>
</dbReference>
<dbReference type="RefSeq" id="WP_099617773.1">
    <property type="nucleotide sequence ID" value="NZ_KZ319340.1"/>
</dbReference>